<dbReference type="InterPro" id="IPR000835">
    <property type="entry name" value="HTH_MarR-typ"/>
</dbReference>
<dbReference type="SMART" id="SM00347">
    <property type="entry name" value="HTH_MARR"/>
    <property type="match status" value="1"/>
</dbReference>
<dbReference type="EMBL" id="CP045810">
    <property type="protein sequence ID" value="QHN37829.1"/>
    <property type="molecule type" value="Genomic_DNA"/>
</dbReference>
<dbReference type="SUPFAM" id="SSF46785">
    <property type="entry name" value="Winged helix' DNA-binding domain"/>
    <property type="match status" value="1"/>
</dbReference>
<accession>A0A857KVL2</accession>
<dbReference type="GO" id="GO:0006950">
    <property type="term" value="P:response to stress"/>
    <property type="evidence" value="ECO:0007669"/>
    <property type="project" value="TreeGrafter"/>
</dbReference>
<sequence>MAPDPRSTSRLANDAWESLLTAHAAVLKGVSAADRWSEVSMREYDVLYTLSKRDGPIRARELNKQVLLSQPALSRLLDRLAERGMIHREPDPADGRGVLVSLTDDGRATQRRVGGRHAVDVARLIGSRLSAEELRLLETLCRKLAH</sequence>
<dbReference type="GO" id="GO:0003700">
    <property type="term" value="F:DNA-binding transcription factor activity"/>
    <property type="evidence" value="ECO:0007669"/>
    <property type="project" value="InterPro"/>
</dbReference>
<dbReference type="PANTHER" id="PTHR33164">
    <property type="entry name" value="TRANSCRIPTIONAL REGULATOR, MARR FAMILY"/>
    <property type="match status" value="1"/>
</dbReference>
<dbReference type="InterPro" id="IPR036390">
    <property type="entry name" value="WH_DNA-bd_sf"/>
</dbReference>
<protein>
    <submittedName>
        <fullName evidence="1">MarR family transcriptional regulator</fullName>
    </submittedName>
</protein>
<dbReference type="PROSITE" id="PS50995">
    <property type="entry name" value="HTH_MARR_2"/>
    <property type="match status" value="1"/>
</dbReference>
<evidence type="ECO:0000313" key="1">
    <source>
        <dbReference type="EMBL" id="QHN37829.1"/>
    </source>
</evidence>
<dbReference type="RefSeq" id="WP_005187343.1">
    <property type="nucleotide sequence ID" value="NZ_CP045804.1"/>
</dbReference>
<dbReference type="Gene3D" id="1.10.10.10">
    <property type="entry name" value="Winged helix-like DNA-binding domain superfamily/Winged helix DNA-binding domain"/>
    <property type="match status" value="1"/>
</dbReference>
<dbReference type="PANTHER" id="PTHR33164:SF43">
    <property type="entry name" value="HTH-TYPE TRANSCRIPTIONAL REPRESSOR YETL"/>
    <property type="match status" value="1"/>
</dbReference>
<gene>
    <name evidence="1" type="ORF">GII30_00320</name>
</gene>
<reference evidence="1" key="1">
    <citation type="journal article" date="2021" name="Nat. Microbiol.">
        <title>Cocultivation of an ultrasmall environmental parasitic bacterium with lytic ability against bacteria associated with wastewater foams.</title>
        <authorList>
            <person name="Batinovic S."/>
            <person name="Rose J.J.A."/>
            <person name="Ratcliffe J."/>
            <person name="Seviour R.J."/>
            <person name="Petrovski S."/>
        </authorList>
    </citation>
    <scope>NUCLEOTIDE SEQUENCE</scope>
    <source>
        <strain evidence="1">CON44</strain>
    </source>
</reference>
<dbReference type="PRINTS" id="PR00598">
    <property type="entry name" value="HTHMARR"/>
</dbReference>
<dbReference type="InterPro" id="IPR039422">
    <property type="entry name" value="MarR/SlyA-like"/>
</dbReference>
<dbReference type="Pfam" id="PF12802">
    <property type="entry name" value="MarR_2"/>
    <property type="match status" value="1"/>
</dbReference>
<dbReference type="InterPro" id="IPR036388">
    <property type="entry name" value="WH-like_DNA-bd_sf"/>
</dbReference>
<proteinExistence type="predicted"/>
<name>A0A857KVL2_9ACTN</name>
<organism evidence="1">
    <name type="scientific">Gordonia amarae</name>
    <dbReference type="NCBI Taxonomy" id="36821"/>
    <lineage>
        <taxon>Bacteria</taxon>
        <taxon>Bacillati</taxon>
        <taxon>Actinomycetota</taxon>
        <taxon>Actinomycetes</taxon>
        <taxon>Mycobacteriales</taxon>
        <taxon>Gordoniaceae</taxon>
        <taxon>Gordonia</taxon>
    </lineage>
</organism>
<dbReference type="AlphaFoldDB" id="A0A857KVL2"/>